<dbReference type="Gene3D" id="1.20.1070.10">
    <property type="entry name" value="Rhodopsin 7-helix transmembrane proteins"/>
    <property type="match status" value="1"/>
</dbReference>
<dbReference type="GO" id="GO:0043410">
    <property type="term" value="P:positive regulation of MAPK cascade"/>
    <property type="evidence" value="ECO:0007669"/>
    <property type="project" value="TreeGrafter"/>
</dbReference>
<gene>
    <name evidence="12" type="ORF">ANCCAN_09528</name>
</gene>
<evidence type="ECO:0000313" key="13">
    <source>
        <dbReference type="Proteomes" id="UP000252519"/>
    </source>
</evidence>
<evidence type="ECO:0000259" key="11">
    <source>
        <dbReference type="PROSITE" id="PS50262"/>
    </source>
</evidence>
<keyword evidence="5" id="KW-0297">G-protein coupled receptor</keyword>
<comment type="caution">
    <text evidence="12">The sequence shown here is derived from an EMBL/GenBank/DDBJ whole genome shotgun (WGS) entry which is preliminary data.</text>
</comment>
<feature type="transmembrane region" description="Helical" evidence="10">
    <location>
        <begin position="365"/>
        <end position="392"/>
    </location>
</feature>
<organism evidence="12 13">
    <name type="scientific">Ancylostoma caninum</name>
    <name type="common">Dog hookworm</name>
    <dbReference type="NCBI Taxonomy" id="29170"/>
    <lineage>
        <taxon>Eukaryota</taxon>
        <taxon>Metazoa</taxon>
        <taxon>Ecdysozoa</taxon>
        <taxon>Nematoda</taxon>
        <taxon>Chromadorea</taxon>
        <taxon>Rhabditida</taxon>
        <taxon>Rhabditina</taxon>
        <taxon>Rhabditomorpha</taxon>
        <taxon>Strongyloidea</taxon>
        <taxon>Ancylostomatidae</taxon>
        <taxon>Ancylostomatinae</taxon>
        <taxon>Ancylostoma</taxon>
    </lineage>
</organism>
<dbReference type="PROSITE" id="PS50262">
    <property type="entry name" value="G_PROTEIN_RECEP_F1_2"/>
    <property type="match status" value="1"/>
</dbReference>
<dbReference type="PRINTS" id="PR00237">
    <property type="entry name" value="GPCRRHODOPSN"/>
</dbReference>
<feature type="region of interest" description="Disordered" evidence="9">
    <location>
        <begin position="233"/>
        <end position="305"/>
    </location>
</feature>
<sequence length="446" mass="49757">MKRLWSFPSIITEPPAPAPSPELHHGDPTALDSLAFDLDSSDPIICDPMIFEDATPDEIFPEPLGDAVGSEPAVSNHSPSPVRSISGHASSEPVALHMVMSASTPSFPQAYEILAEPLNGEEPVVNEYQASDSPSSEQHSTHQFYYQEPSSVIERESTAPCVSPEPSQTSVIEDVNHYRPELALPFIDADSVSSLVGNDDLRRLRSVKRPDDIVKPKSHHEVRIAIVPEIKPVDSTEPEKKSEEEVEVVEPKRASKQENHVGNNHTQHAVQPQQQAQDPELHQEELHQQPTQSTSTGQATTTVIESPEDSKLPLIAVSRVESVKTVEGAVGRLLTAVRSRSLRRKKPKQKTHTYKSRSENRARKALRTITFILGAFIVLWTPFYVLATIYGFCESCKSSKAFNMLYSISYYLCYMNSPLNPFCYAMANQQFKKTLTRIFKGDFRRI</sequence>
<dbReference type="Proteomes" id="UP000252519">
    <property type="component" value="Unassembled WGS sequence"/>
</dbReference>
<evidence type="ECO:0000256" key="2">
    <source>
        <dbReference type="ARBA" id="ARBA00022475"/>
    </source>
</evidence>
<dbReference type="AlphaFoldDB" id="A0A368GJ97"/>
<evidence type="ECO:0000256" key="6">
    <source>
        <dbReference type="ARBA" id="ARBA00023136"/>
    </source>
</evidence>
<dbReference type="STRING" id="29170.A0A368GJ97"/>
<evidence type="ECO:0000313" key="12">
    <source>
        <dbReference type="EMBL" id="RCN44461.1"/>
    </source>
</evidence>
<feature type="compositionally biased region" description="Low complexity" evidence="9">
    <location>
        <begin position="288"/>
        <end position="302"/>
    </location>
</feature>
<feature type="region of interest" description="Disordered" evidence="9">
    <location>
        <begin position="1"/>
        <end position="31"/>
    </location>
</feature>
<feature type="domain" description="G-protein coupled receptors family 1 profile" evidence="11">
    <location>
        <begin position="312"/>
        <end position="424"/>
    </location>
</feature>
<keyword evidence="8" id="KW-0807">Transducer</keyword>
<dbReference type="GO" id="GO:0071880">
    <property type="term" value="P:adenylate cyclase-activating adrenergic receptor signaling pathway"/>
    <property type="evidence" value="ECO:0007669"/>
    <property type="project" value="TreeGrafter"/>
</dbReference>
<feature type="region of interest" description="Disordered" evidence="9">
    <location>
        <begin position="340"/>
        <end position="359"/>
    </location>
</feature>
<feature type="compositionally biased region" description="Basic and acidic residues" evidence="9">
    <location>
        <begin position="233"/>
        <end position="259"/>
    </location>
</feature>
<dbReference type="GO" id="GO:0004930">
    <property type="term" value="F:G protein-coupled receptor activity"/>
    <property type="evidence" value="ECO:0007669"/>
    <property type="project" value="UniProtKB-KW"/>
</dbReference>
<evidence type="ECO:0000256" key="7">
    <source>
        <dbReference type="ARBA" id="ARBA00023170"/>
    </source>
</evidence>
<proteinExistence type="predicted"/>
<dbReference type="EMBL" id="JOJR01000128">
    <property type="protein sequence ID" value="RCN44461.1"/>
    <property type="molecule type" value="Genomic_DNA"/>
</dbReference>
<keyword evidence="3 10" id="KW-0812">Transmembrane</keyword>
<keyword evidence="6 10" id="KW-0472">Membrane</keyword>
<evidence type="ECO:0000256" key="3">
    <source>
        <dbReference type="ARBA" id="ARBA00022692"/>
    </source>
</evidence>
<dbReference type="GO" id="GO:0005886">
    <property type="term" value="C:plasma membrane"/>
    <property type="evidence" value="ECO:0007669"/>
    <property type="project" value="UniProtKB-SubCell"/>
</dbReference>
<feature type="compositionally biased region" description="Low complexity" evidence="9">
    <location>
        <begin position="267"/>
        <end position="278"/>
    </location>
</feature>
<dbReference type="PANTHER" id="PTHR24248:SF185">
    <property type="entry name" value="DOPAMINE RECEPTOR 2"/>
    <property type="match status" value="1"/>
</dbReference>
<keyword evidence="13" id="KW-1185">Reference proteome</keyword>
<keyword evidence="4 10" id="KW-1133">Transmembrane helix</keyword>
<evidence type="ECO:0000256" key="4">
    <source>
        <dbReference type="ARBA" id="ARBA00022989"/>
    </source>
</evidence>
<dbReference type="PANTHER" id="PTHR24248">
    <property type="entry name" value="ADRENERGIC RECEPTOR-RELATED G-PROTEIN COUPLED RECEPTOR"/>
    <property type="match status" value="1"/>
</dbReference>
<protein>
    <recommendedName>
        <fullName evidence="11">G-protein coupled receptors family 1 profile domain-containing protein</fullName>
    </recommendedName>
</protein>
<keyword evidence="7" id="KW-0675">Receptor</keyword>
<dbReference type="InterPro" id="IPR000276">
    <property type="entry name" value="GPCR_Rhodpsn"/>
</dbReference>
<comment type="subcellular location">
    <subcellularLocation>
        <location evidence="1">Cell membrane</location>
        <topology evidence="1">Multi-pass membrane protein</topology>
    </subcellularLocation>
</comment>
<accession>A0A368GJ97</accession>
<dbReference type="SUPFAM" id="SSF81321">
    <property type="entry name" value="Family A G protein-coupled receptor-like"/>
    <property type="match status" value="1"/>
</dbReference>
<evidence type="ECO:0000256" key="1">
    <source>
        <dbReference type="ARBA" id="ARBA00004651"/>
    </source>
</evidence>
<dbReference type="Pfam" id="PF00001">
    <property type="entry name" value="7tm_1"/>
    <property type="match status" value="1"/>
</dbReference>
<feature type="compositionally biased region" description="Basic residues" evidence="9">
    <location>
        <begin position="340"/>
        <end position="355"/>
    </location>
</feature>
<keyword evidence="2" id="KW-1003">Cell membrane</keyword>
<evidence type="ECO:0000256" key="10">
    <source>
        <dbReference type="SAM" id="Phobius"/>
    </source>
</evidence>
<evidence type="ECO:0000256" key="9">
    <source>
        <dbReference type="SAM" id="MobiDB-lite"/>
    </source>
</evidence>
<name>A0A368GJ97_ANCCA</name>
<dbReference type="OrthoDB" id="10071887at2759"/>
<reference evidence="12 13" key="1">
    <citation type="submission" date="2014-10" db="EMBL/GenBank/DDBJ databases">
        <title>Draft genome of the hookworm Ancylostoma caninum.</title>
        <authorList>
            <person name="Mitreva M."/>
        </authorList>
    </citation>
    <scope>NUCLEOTIDE SEQUENCE [LARGE SCALE GENOMIC DNA]</scope>
    <source>
        <strain evidence="12 13">Baltimore</strain>
    </source>
</reference>
<dbReference type="InterPro" id="IPR017452">
    <property type="entry name" value="GPCR_Rhodpsn_7TM"/>
</dbReference>
<evidence type="ECO:0000256" key="8">
    <source>
        <dbReference type="ARBA" id="ARBA00023224"/>
    </source>
</evidence>
<evidence type="ECO:0000256" key="5">
    <source>
        <dbReference type="ARBA" id="ARBA00023040"/>
    </source>
</evidence>